<protein>
    <submittedName>
        <fullName evidence="2">DUF2442 domain-containing protein</fullName>
    </submittedName>
</protein>
<sequence length="147" mass="15617">MKDLVLTEETLKNEIAQARAAAASSDDLEPRAQTAYYDLNSNRMVIELRSGATFLFPPELVQGLAGASSDSLMQVEVTPSGEGLHWEELDVDMSIPAIIMGIFGTKAWMAELGSQGGSVSSTAKAKAARENGKRGGRPRKTLDSSGS</sequence>
<reference evidence="2" key="1">
    <citation type="submission" date="2021-05" db="EMBL/GenBank/DDBJ databases">
        <authorList>
            <person name="Pietrasiak N."/>
            <person name="Ward R."/>
            <person name="Stajich J.E."/>
            <person name="Kurbessoian T."/>
        </authorList>
    </citation>
    <scope>NUCLEOTIDE SEQUENCE</scope>
    <source>
        <strain evidence="2">GSE-NOS-MK-12-04C</strain>
    </source>
</reference>
<dbReference type="AlphaFoldDB" id="A0A951QRC0"/>
<dbReference type="Proteomes" id="UP000729701">
    <property type="component" value="Unassembled WGS sequence"/>
</dbReference>
<gene>
    <name evidence="2" type="ORF">KME60_27485</name>
</gene>
<proteinExistence type="predicted"/>
<feature type="region of interest" description="Disordered" evidence="1">
    <location>
        <begin position="115"/>
        <end position="147"/>
    </location>
</feature>
<dbReference type="InterPro" id="IPR018841">
    <property type="entry name" value="DUF2442"/>
</dbReference>
<accession>A0A951QRC0</accession>
<evidence type="ECO:0000313" key="2">
    <source>
        <dbReference type="EMBL" id="MBW4671064.1"/>
    </source>
</evidence>
<evidence type="ECO:0000256" key="1">
    <source>
        <dbReference type="SAM" id="MobiDB-lite"/>
    </source>
</evidence>
<dbReference type="Pfam" id="PF10387">
    <property type="entry name" value="DUF2442"/>
    <property type="match status" value="1"/>
</dbReference>
<comment type="caution">
    <text evidence="2">The sequence shown here is derived from an EMBL/GenBank/DDBJ whole genome shotgun (WGS) entry which is preliminary data.</text>
</comment>
<dbReference type="Gene3D" id="3.30.2020.40">
    <property type="entry name" value="Uncharacterised protein PF10387, DUF2442"/>
    <property type="match status" value="1"/>
</dbReference>
<reference evidence="2" key="2">
    <citation type="journal article" date="2022" name="Microbiol. Resour. Announc.">
        <title>Metagenome Sequencing to Explore Phylogenomics of Terrestrial Cyanobacteria.</title>
        <authorList>
            <person name="Ward R.D."/>
            <person name="Stajich J.E."/>
            <person name="Johansen J.R."/>
            <person name="Huntemann M."/>
            <person name="Clum A."/>
            <person name="Foster B."/>
            <person name="Foster B."/>
            <person name="Roux S."/>
            <person name="Palaniappan K."/>
            <person name="Varghese N."/>
            <person name="Mukherjee S."/>
            <person name="Reddy T.B.K."/>
            <person name="Daum C."/>
            <person name="Copeland A."/>
            <person name="Chen I.A."/>
            <person name="Ivanova N.N."/>
            <person name="Kyrpides N.C."/>
            <person name="Shapiro N."/>
            <person name="Eloe-Fadrosh E.A."/>
            <person name="Pietrasiak N."/>
        </authorList>
    </citation>
    <scope>NUCLEOTIDE SEQUENCE</scope>
    <source>
        <strain evidence="2">GSE-NOS-MK-12-04C</strain>
    </source>
</reference>
<evidence type="ECO:0000313" key="3">
    <source>
        <dbReference type="Proteomes" id="UP000729701"/>
    </source>
</evidence>
<organism evidence="2 3">
    <name type="scientific">Cyanomargarita calcarea GSE-NOS-MK-12-04C</name>
    <dbReference type="NCBI Taxonomy" id="2839659"/>
    <lineage>
        <taxon>Bacteria</taxon>
        <taxon>Bacillati</taxon>
        <taxon>Cyanobacteriota</taxon>
        <taxon>Cyanophyceae</taxon>
        <taxon>Nostocales</taxon>
        <taxon>Cyanomargaritaceae</taxon>
        <taxon>Cyanomargarita</taxon>
    </lineage>
</organism>
<dbReference type="EMBL" id="JAHHGZ010000038">
    <property type="protein sequence ID" value="MBW4671064.1"/>
    <property type="molecule type" value="Genomic_DNA"/>
</dbReference>
<name>A0A951QRC0_9CYAN</name>